<keyword evidence="4" id="KW-0029">Amino-acid transport</keyword>
<name>A0A3A4R596_9BACT</name>
<dbReference type="Proteomes" id="UP000266426">
    <property type="component" value="Unassembled WGS sequence"/>
</dbReference>
<keyword evidence="3" id="KW-0732">Signal</keyword>
<dbReference type="Pfam" id="PF13458">
    <property type="entry name" value="Peripla_BP_6"/>
    <property type="match status" value="1"/>
</dbReference>
<evidence type="ECO:0000256" key="4">
    <source>
        <dbReference type="ARBA" id="ARBA00022970"/>
    </source>
</evidence>
<evidence type="ECO:0000256" key="1">
    <source>
        <dbReference type="ARBA" id="ARBA00010062"/>
    </source>
</evidence>
<dbReference type="InterPro" id="IPR000709">
    <property type="entry name" value="Leu_Ile_Val-bd"/>
</dbReference>
<evidence type="ECO:0000256" key="3">
    <source>
        <dbReference type="ARBA" id="ARBA00022729"/>
    </source>
</evidence>
<dbReference type="Gene3D" id="3.40.50.2300">
    <property type="match status" value="2"/>
</dbReference>
<comment type="caution">
    <text evidence="6">The sequence shown here is derived from an EMBL/GenBank/DDBJ whole genome shotgun (WGS) entry which is preliminary data.</text>
</comment>
<dbReference type="PANTHER" id="PTHR30483:SF6">
    <property type="entry name" value="PERIPLASMIC BINDING PROTEIN OF ABC TRANSPORTER FOR NATURAL AMINO ACIDS"/>
    <property type="match status" value="1"/>
</dbReference>
<organism evidence="6 7">
    <name type="scientific">Candidatus Auribacter fodinae</name>
    <dbReference type="NCBI Taxonomy" id="2093366"/>
    <lineage>
        <taxon>Bacteria</taxon>
        <taxon>Pseudomonadati</taxon>
        <taxon>Candidatus Auribacterota</taxon>
        <taxon>Candidatus Auribacteria</taxon>
        <taxon>Candidatus Auribacterales</taxon>
        <taxon>Candidatus Auribacteraceae</taxon>
        <taxon>Candidatus Auribacter</taxon>
    </lineage>
</organism>
<dbReference type="PRINTS" id="PR00337">
    <property type="entry name" value="LEUILEVALBP"/>
</dbReference>
<keyword evidence="2" id="KW-0813">Transport</keyword>
<feature type="domain" description="Leucine-binding protein" evidence="5">
    <location>
        <begin position="40"/>
        <end position="377"/>
    </location>
</feature>
<dbReference type="SUPFAM" id="SSF53822">
    <property type="entry name" value="Periplasmic binding protein-like I"/>
    <property type="match status" value="1"/>
</dbReference>
<comment type="similarity">
    <text evidence="1">Belongs to the leucine-binding protein family.</text>
</comment>
<evidence type="ECO:0000313" key="7">
    <source>
        <dbReference type="Proteomes" id="UP000266426"/>
    </source>
</evidence>
<dbReference type="GO" id="GO:0006865">
    <property type="term" value="P:amino acid transport"/>
    <property type="evidence" value="ECO:0007669"/>
    <property type="project" value="UniProtKB-KW"/>
</dbReference>
<sequence length="394" mass="43512">MKAGLYSYAVCIKSVMRAAGIISVVFLCLAGSCGCRKKDPVKIGFVACLSGKLTDRGYSGRNAVLLAVEQCNARGGINGRKITLLIKNDLGDPETARKVVLELIDEGVTAIVGHMTSAMSVASLSLINTYETVMISPTSATNELYNKDDYFFRVYPDVSIVAAALACFAAHELHLTRAAVIYDLNNRAYTETASRVFCEEFKKQGGTIVDTLAVTSSPTVSFHEIIHNLAGKEPDCLVAYTNEMDTATICQQIRKIGKNIQVLSSDWAASAELIQYGGEAVEGTVLLHTIRNDSREPKFVQFRQDYFDTFGVYPGVRASHAYDAASILIRALRENDNPAELKQTLLSIKDFEGIQGKIQFDEYGDIIRTLYPARIKNKTFKYMDKYEHGYQPQK</sequence>
<accession>A0A3A4R596</accession>
<proteinExistence type="inferred from homology"/>
<protein>
    <submittedName>
        <fullName evidence="6">Amino acid ABC transporter substrate-binding protein</fullName>
    </submittedName>
</protein>
<dbReference type="InterPro" id="IPR028081">
    <property type="entry name" value="Leu-bd"/>
</dbReference>
<dbReference type="EMBL" id="QZJZ01000013">
    <property type="protein sequence ID" value="RJP61380.1"/>
    <property type="molecule type" value="Genomic_DNA"/>
</dbReference>
<evidence type="ECO:0000256" key="2">
    <source>
        <dbReference type="ARBA" id="ARBA00022448"/>
    </source>
</evidence>
<evidence type="ECO:0000313" key="6">
    <source>
        <dbReference type="EMBL" id="RJP61380.1"/>
    </source>
</evidence>
<dbReference type="AlphaFoldDB" id="A0A3A4R596"/>
<gene>
    <name evidence="6" type="ORF">C4541_01900</name>
</gene>
<reference evidence="6 7" key="1">
    <citation type="journal article" date="2017" name="ISME J.">
        <title>Energy and carbon metabolisms in a deep terrestrial subsurface fluid microbial community.</title>
        <authorList>
            <person name="Momper L."/>
            <person name="Jungbluth S.P."/>
            <person name="Lee M.D."/>
            <person name="Amend J.P."/>
        </authorList>
    </citation>
    <scope>NUCLEOTIDE SEQUENCE [LARGE SCALE GENOMIC DNA]</scope>
    <source>
        <strain evidence="6">SURF_26</strain>
    </source>
</reference>
<evidence type="ECO:0000259" key="5">
    <source>
        <dbReference type="Pfam" id="PF13458"/>
    </source>
</evidence>
<dbReference type="PANTHER" id="PTHR30483">
    <property type="entry name" value="LEUCINE-SPECIFIC-BINDING PROTEIN"/>
    <property type="match status" value="1"/>
</dbReference>
<dbReference type="InterPro" id="IPR051010">
    <property type="entry name" value="BCAA_transport"/>
</dbReference>
<dbReference type="PROSITE" id="PS51257">
    <property type="entry name" value="PROKAR_LIPOPROTEIN"/>
    <property type="match status" value="1"/>
</dbReference>
<dbReference type="InterPro" id="IPR028082">
    <property type="entry name" value="Peripla_BP_I"/>
</dbReference>